<evidence type="ECO:0000256" key="1">
    <source>
        <dbReference type="ARBA" id="ARBA00005417"/>
    </source>
</evidence>
<evidence type="ECO:0000256" key="2">
    <source>
        <dbReference type="ARBA" id="ARBA00022448"/>
    </source>
</evidence>
<dbReference type="Pfam" id="PF00734">
    <property type="entry name" value="CBM_1"/>
    <property type="match status" value="1"/>
</dbReference>
<evidence type="ECO:0000256" key="5">
    <source>
        <dbReference type="SAM" id="MobiDB-lite"/>
    </source>
</evidence>
<dbReference type="AlphaFoldDB" id="A0A1C7LXW4"/>
<keyword evidence="2" id="KW-0813">Transport</keyword>
<accession>A0A1C7LXW4</accession>
<dbReference type="Gene3D" id="3.40.50.1110">
    <property type="entry name" value="SGNH hydrolase"/>
    <property type="match status" value="2"/>
</dbReference>
<dbReference type="InterPro" id="IPR036514">
    <property type="entry name" value="SGNH_hydro_sf"/>
</dbReference>
<keyword evidence="9" id="KW-1185">Reference proteome</keyword>
<dbReference type="STRING" id="5627.A0A1C7LXW4"/>
<keyword evidence="6" id="KW-0812">Transmembrane</keyword>
<comment type="caution">
    <text evidence="8">The sequence shown here is derived from an EMBL/GenBank/DDBJ whole genome shotgun (WGS) entry which is preliminary data.</text>
</comment>
<feature type="region of interest" description="Disordered" evidence="5">
    <location>
        <begin position="337"/>
        <end position="371"/>
    </location>
</feature>
<proteinExistence type="inferred from homology"/>
<comment type="similarity">
    <text evidence="1">Belongs to the ABC transporter superfamily.</text>
</comment>
<dbReference type="PANTHER" id="PTHR43117:SF4">
    <property type="entry name" value="OSMOPROTECTANT IMPORT ATP-BINDING PROTEIN OSMV"/>
    <property type="match status" value="1"/>
</dbReference>
<gene>
    <name evidence="8" type="ORF">A0H81_10141</name>
</gene>
<dbReference type="Proteomes" id="UP000092993">
    <property type="component" value="Unassembled WGS sequence"/>
</dbReference>
<keyword evidence="6" id="KW-0472">Membrane</keyword>
<evidence type="ECO:0000259" key="7">
    <source>
        <dbReference type="PROSITE" id="PS51164"/>
    </source>
</evidence>
<dbReference type="GO" id="GO:0030248">
    <property type="term" value="F:cellulose binding"/>
    <property type="evidence" value="ECO:0007669"/>
    <property type="project" value="InterPro"/>
</dbReference>
<feature type="compositionally biased region" description="Basic and acidic residues" evidence="5">
    <location>
        <begin position="337"/>
        <end position="352"/>
    </location>
</feature>
<evidence type="ECO:0000256" key="4">
    <source>
        <dbReference type="ARBA" id="ARBA00022801"/>
    </source>
</evidence>
<dbReference type="GO" id="GO:0016887">
    <property type="term" value="F:ATP hydrolysis activity"/>
    <property type="evidence" value="ECO:0007669"/>
    <property type="project" value="InterPro"/>
</dbReference>
<keyword evidence="4" id="KW-0378">Hydrolase</keyword>
<dbReference type="InterPro" id="IPR003439">
    <property type="entry name" value="ABC_transporter-like_ATP-bd"/>
</dbReference>
<evidence type="ECO:0000256" key="6">
    <source>
        <dbReference type="SAM" id="Phobius"/>
    </source>
</evidence>
<dbReference type="PROSITE" id="PS00562">
    <property type="entry name" value="CBM1_1"/>
    <property type="match status" value="1"/>
</dbReference>
<dbReference type="InterPro" id="IPR035971">
    <property type="entry name" value="CBD_sf"/>
</dbReference>
<dbReference type="OrthoDB" id="10255969at2759"/>
<dbReference type="InterPro" id="IPR000254">
    <property type="entry name" value="CBD"/>
</dbReference>
<dbReference type="PANTHER" id="PTHR43117">
    <property type="entry name" value="OSMOPROTECTANT IMPORT ATP-BINDING PROTEIN OSMV"/>
    <property type="match status" value="1"/>
</dbReference>
<dbReference type="InterPro" id="IPR027417">
    <property type="entry name" value="P-loop_NTPase"/>
</dbReference>
<evidence type="ECO:0000313" key="8">
    <source>
        <dbReference type="EMBL" id="OBZ69541.1"/>
    </source>
</evidence>
<keyword evidence="6" id="KW-1133">Transmembrane helix</keyword>
<evidence type="ECO:0000313" key="9">
    <source>
        <dbReference type="Proteomes" id="UP000092993"/>
    </source>
</evidence>
<dbReference type="SUPFAM" id="SSF57180">
    <property type="entry name" value="Cellulose-binding domain"/>
    <property type="match status" value="1"/>
</dbReference>
<dbReference type="EMBL" id="LUGG01000015">
    <property type="protein sequence ID" value="OBZ69541.1"/>
    <property type="molecule type" value="Genomic_DNA"/>
</dbReference>
<sequence>MVLQVAYKLLSAILPSQYYLHAFTALFGLIVIYAFAQGRTTTRRGAHIITLSSYPITHTLPSLLIPLLRTTTKNESIYAEQADMSDLESVRSFCTRFLTGQDQRLDAIVFAHEYTSKGRLFGFGKQSDRISAEKEREAESLASFLMLTLLLPALLVAPSSATYASSALSIPSMLQPSRLSPHRFLSRRRHRLPCSCLRATVPCEQRLVFGGAKATHPSSSVKYPGGIRLSGHQPPGHGLPLLGAERNSESGSSLFGFILYTLLFPILFLTTKSSKAAIDVRRCIWRIHSSGRPGRDANALPEEVLKPGALYLGRAVWEWYEERLKVWEASAEKKVNADGKTSKADATPKAEDGALQEEGEVHPQESESNSLAREGMQILLRTIHDDGRLPGTPCVASAQQAEWDQCGGIGWTGATTCIAGTTCQILNDYYSQCLPGAASSSSSSPTSSAPGSTPTAVSNANYWFSFGDSYTQTGFVTNDTLPALGNPLGNPPYPGYTAVGGTNWIDVDTVVYNKSLVLTYNYAYGGATINASLVQPYYLSGDRDAFSDTLLDSYFGLVQSVMIAQGASAQAAEKTVIDDFNSKLATRVSSLQSQNSGVQTWLWDSNAAFTTVLNNPTAYGFIDNTSYGGTGDFWGISPAPPPPYGLFPFLQGRDSHGCVRLVEFAHRGRGAGGSFYDFTARYGAMHEEDRRTLRETFFPNLARPAHPLAIPWLHSKDPDVSPENAEEKRQTQELFEMLTDRLGLTEVLDLPMVALSNGQTRRARIIKALLAKPKLLLLDEPLNPLPEWTTHVALIKDDGTVHAGKRDDMPRPQAQSLPFTVASTSSSEPTVGLDTSEKKFCRRITGIPLVHMTGVSVKYGERMVLDSVRWTIVENSRWHLQGANGSGKTTLLALLTGDHPQSYAESARLLLFSRSRDKWATPMLHRRIGRVSPELHNAFPRRHSMSVWDAVGTGFDGGFVPKGKMRLGLDREGRDLERGGRDEEWRVYRMRTVLKHLGPSVWRGELGGNDEEFWRRPFVDLTPGEQSMVLLMRALVSLPLWYCSMRCGRGWTAGW</sequence>
<dbReference type="SMART" id="SM00236">
    <property type="entry name" value="fCBD"/>
    <property type="match status" value="1"/>
</dbReference>
<dbReference type="PROSITE" id="PS51164">
    <property type="entry name" value="CBM1_2"/>
    <property type="match status" value="1"/>
</dbReference>
<name>A0A1C7LXW4_GRIFR</name>
<dbReference type="Pfam" id="PF00005">
    <property type="entry name" value="ABC_tran"/>
    <property type="match status" value="2"/>
</dbReference>
<reference evidence="8 9" key="1">
    <citation type="submission" date="2016-03" db="EMBL/GenBank/DDBJ databases">
        <title>Whole genome sequencing of Grifola frondosa 9006-11.</title>
        <authorList>
            <person name="Min B."/>
            <person name="Park H."/>
            <person name="Kim J.-G."/>
            <person name="Cho H."/>
            <person name="Oh Y.-L."/>
            <person name="Kong W.-S."/>
            <person name="Choi I.-G."/>
        </authorList>
    </citation>
    <scope>NUCLEOTIDE SEQUENCE [LARGE SCALE GENOMIC DNA]</scope>
    <source>
        <strain evidence="8 9">9006-11</strain>
    </source>
</reference>
<dbReference type="Gene3D" id="3.40.50.300">
    <property type="entry name" value="P-loop containing nucleotide triphosphate hydrolases"/>
    <property type="match status" value="2"/>
</dbReference>
<dbReference type="GO" id="GO:0005576">
    <property type="term" value="C:extracellular region"/>
    <property type="evidence" value="ECO:0007669"/>
    <property type="project" value="InterPro"/>
</dbReference>
<evidence type="ECO:0000256" key="3">
    <source>
        <dbReference type="ARBA" id="ARBA00022729"/>
    </source>
</evidence>
<dbReference type="GO" id="GO:0005524">
    <property type="term" value="F:ATP binding"/>
    <property type="evidence" value="ECO:0007669"/>
    <property type="project" value="InterPro"/>
</dbReference>
<keyword evidence="3" id="KW-0732">Signal</keyword>
<feature type="transmembrane region" description="Helical" evidence="6">
    <location>
        <begin position="18"/>
        <end position="36"/>
    </location>
</feature>
<organism evidence="8 9">
    <name type="scientific">Grifola frondosa</name>
    <name type="common">Maitake</name>
    <name type="synonym">Polyporus frondosus</name>
    <dbReference type="NCBI Taxonomy" id="5627"/>
    <lineage>
        <taxon>Eukaryota</taxon>
        <taxon>Fungi</taxon>
        <taxon>Dikarya</taxon>
        <taxon>Basidiomycota</taxon>
        <taxon>Agaricomycotina</taxon>
        <taxon>Agaricomycetes</taxon>
        <taxon>Polyporales</taxon>
        <taxon>Grifolaceae</taxon>
        <taxon>Grifola</taxon>
    </lineage>
</organism>
<dbReference type="SUPFAM" id="SSF52540">
    <property type="entry name" value="P-loop containing nucleoside triphosphate hydrolases"/>
    <property type="match status" value="2"/>
</dbReference>
<feature type="transmembrane region" description="Helical" evidence="6">
    <location>
        <begin position="144"/>
        <end position="164"/>
    </location>
</feature>
<protein>
    <recommendedName>
        <fullName evidence="7">CBM1 domain-containing protein</fullName>
    </recommendedName>
</protein>
<dbReference type="GO" id="GO:0005975">
    <property type="term" value="P:carbohydrate metabolic process"/>
    <property type="evidence" value="ECO:0007669"/>
    <property type="project" value="InterPro"/>
</dbReference>
<feature type="domain" description="CBM1" evidence="7">
    <location>
        <begin position="398"/>
        <end position="434"/>
    </location>
</feature>